<keyword evidence="1" id="KW-0805">Transcription regulation</keyword>
<feature type="domain" description="RNA polymerase sigma-70 region 4" evidence="6">
    <location>
        <begin position="212"/>
        <end position="263"/>
    </location>
</feature>
<organism evidence="7 9">
    <name type="scientific">Anaerobutyricum hallii</name>
    <dbReference type="NCBI Taxonomy" id="39488"/>
    <lineage>
        <taxon>Bacteria</taxon>
        <taxon>Bacillati</taxon>
        <taxon>Bacillota</taxon>
        <taxon>Clostridia</taxon>
        <taxon>Lachnospirales</taxon>
        <taxon>Lachnospiraceae</taxon>
        <taxon>Anaerobutyricum</taxon>
    </lineage>
</organism>
<dbReference type="EMBL" id="QSOE01000207">
    <property type="protein sequence ID" value="RGI75850.1"/>
    <property type="molecule type" value="Genomic_DNA"/>
</dbReference>
<evidence type="ECO:0000256" key="1">
    <source>
        <dbReference type="ARBA" id="ARBA00023015"/>
    </source>
</evidence>
<evidence type="ECO:0000313" key="9">
    <source>
        <dbReference type="Proteomes" id="UP000262524"/>
    </source>
</evidence>
<name>A0A374MYJ1_9FIRM</name>
<keyword evidence="4" id="KW-0804">Transcription</keyword>
<dbReference type="EMBL" id="QRNJ01000010">
    <property type="protein sequence ID" value="RHK40655.1"/>
    <property type="molecule type" value="Genomic_DNA"/>
</dbReference>
<feature type="domain" description="RNA polymerase sigma-70 region 2" evidence="5">
    <location>
        <begin position="73"/>
        <end position="113"/>
    </location>
</feature>
<dbReference type="GO" id="GO:0003677">
    <property type="term" value="F:DNA binding"/>
    <property type="evidence" value="ECO:0007669"/>
    <property type="project" value="UniProtKB-KW"/>
</dbReference>
<dbReference type="InterPro" id="IPR014284">
    <property type="entry name" value="RNA_pol_sigma-70_dom"/>
</dbReference>
<dbReference type="InterPro" id="IPR007630">
    <property type="entry name" value="RNA_pol_sigma70_r4"/>
</dbReference>
<dbReference type="GO" id="GO:0016987">
    <property type="term" value="F:sigma factor activity"/>
    <property type="evidence" value="ECO:0007669"/>
    <property type="project" value="UniProtKB-KW"/>
</dbReference>
<dbReference type="InterPro" id="IPR007627">
    <property type="entry name" value="RNA_pol_sigma70_r2"/>
</dbReference>
<dbReference type="RefSeq" id="WP_117983779.1">
    <property type="nucleotide sequence ID" value="NZ_QRNJ01000010.1"/>
</dbReference>
<proteinExistence type="predicted"/>
<evidence type="ECO:0000259" key="5">
    <source>
        <dbReference type="Pfam" id="PF04542"/>
    </source>
</evidence>
<dbReference type="GO" id="GO:0006352">
    <property type="term" value="P:DNA-templated transcription initiation"/>
    <property type="evidence" value="ECO:0007669"/>
    <property type="project" value="InterPro"/>
</dbReference>
<gene>
    <name evidence="8" type="ORF">DW068_04105</name>
    <name evidence="7" type="ORF">DXD91_15760</name>
</gene>
<dbReference type="SUPFAM" id="SSF88946">
    <property type="entry name" value="Sigma2 domain of RNA polymerase sigma factors"/>
    <property type="match status" value="1"/>
</dbReference>
<protein>
    <recommendedName>
        <fullName evidence="11">Sigma-70 family RNA polymerase sigma factor</fullName>
    </recommendedName>
</protein>
<evidence type="ECO:0000259" key="6">
    <source>
        <dbReference type="Pfam" id="PF04545"/>
    </source>
</evidence>
<evidence type="ECO:0000313" key="10">
    <source>
        <dbReference type="Proteomes" id="UP000283497"/>
    </source>
</evidence>
<keyword evidence="3" id="KW-0238">DNA-binding</keyword>
<evidence type="ECO:0000256" key="2">
    <source>
        <dbReference type="ARBA" id="ARBA00023082"/>
    </source>
</evidence>
<dbReference type="InterPro" id="IPR013324">
    <property type="entry name" value="RNA_pol_sigma_r3/r4-like"/>
</dbReference>
<dbReference type="SUPFAM" id="SSF88659">
    <property type="entry name" value="Sigma3 and sigma4 domains of RNA polymerase sigma factors"/>
    <property type="match status" value="1"/>
</dbReference>
<dbReference type="Pfam" id="PF04542">
    <property type="entry name" value="Sigma70_r2"/>
    <property type="match status" value="1"/>
</dbReference>
<dbReference type="AlphaFoldDB" id="A0A374MYJ1"/>
<evidence type="ECO:0000256" key="3">
    <source>
        <dbReference type="ARBA" id="ARBA00023125"/>
    </source>
</evidence>
<evidence type="ECO:0000256" key="4">
    <source>
        <dbReference type="ARBA" id="ARBA00023163"/>
    </source>
</evidence>
<dbReference type="Proteomes" id="UP000283497">
    <property type="component" value="Unassembled WGS sequence"/>
</dbReference>
<evidence type="ECO:0008006" key="11">
    <source>
        <dbReference type="Google" id="ProtNLM"/>
    </source>
</evidence>
<dbReference type="Pfam" id="PF04545">
    <property type="entry name" value="Sigma70_r4"/>
    <property type="match status" value="1"/>
</dbReference>
<evidence type="ECO:0000313" key="7">
    <source>
        <dbReference type="EMBL" id="RGI75850.1"/>
    </source>
</evidence>
<sequence>MEGKDMSAKRKKDIEEKYTTDRQEKVELFRQIKCDIHSENEAVCTAAKNKLYDELVGFIGLEINRYFSTYKTEYYEEMMHEAWVGIMENIDDYDPGRSLPTTWAHYAIVHQIKLFINEVSNKSSTHHSLRMNEIKNCIEDFKKRGLTPTVSDISNYTSISVKCVEEELDRINLTKPTSLEAYPVESPSFSDIGQNPEFLYMKNELAERLYKAIDELPSIERNVIKYHFGIGAEEVSSATKIAQKLGINRTEVQTALSRALKKLESSRYLVGETGNKWEDEKNAHVGQIVLDSINDKEAEEYYSMFHPQEDVVLVVLDDNDDSSSPLTPAKEETDEEIHLVFGA</sequence>
<accession>A0A374MYJ1</accession>
<dbReference type="Gene3D" id="1.20.140.160">
    <property type="match status" value="1"/>
</dbReference>
<dbReference type="CDD" id="cd06171">
    <property type="entry name" value="Sigma70_r4"/>
    <property type="match status" value="1"/>
</dbReference>
<dbReference type="InterPro" id="IPR013325">
    <property type="entry name" value="RNA_pol_sigma_r2"/>
</dbReference>
<reference evidence="9 10" key="1">
    <citation type="submission" date="2018-08" db="EMBL/GenBank/DDBJ databases">
        <title>A genome reference for cultivated species of the human gut microbiota.</title>
        <authorList>
            <person name="Zou Y."/>
            <person name="Xue W."/>
            <person name="Luo G."/>
        </authorList>
    </citation>
    <scope>NUCLEOTIDE SEQUENCE [LARGE SCALE GENOMIC DNA]</scope>
    <source>
        <strain evidence="8 10">AF45-14BH</strain>
        <strain evidence="7 9">TM10-1AC</strain>
    </source>
</reference>
<comment type="caution">
    <text evidence="7">The sequence shown here is derived from an EMBL/GenBank/DDBJ whole genome shotgun (WGS) entry which is preliminary data.</text>
</comment>
<dbReference type="NCBIfam" id="TIGR02937">
    <property type="entry name" value="sigma70-ECF"/>
    <property type="match status" value="1"/>
</dbReference>
<evidence type="ECO:0000313" key="8">
    <source>
        <dbReference type="EMBL" id="RHK40655.1"/>
    </source>
</evidence>
<dbReference type="PANTHER" id="PTHR30385">
    <property type="entry name" value="SIGMA FACTOR F FLAGELLAR"/>
    <property type="match status" value="1"/>
</dbReference>
<keyword evidence="2" id="KW-0731">Sigma factor</keyword>
<dbReference type="Proteomes" id="UP000262524">
    <property type="component" value="Unassembled WGS sequence"/>
</dbReference>